<evidence type="ECO:0000259" key="7">
    <source>
        <dbReference type="Pfam" id="PF13525"/>
    </source>
</evidence>
<comment type="caution">
    <text evidence="8">The sequence shown here is derived from an EMBL/GenBank/DDBJ whole genome shotgun (WGS) entry which is preliminary data.</text>
</comment>
<evidence type="ECO:0000256" key="5">
    <source>
        <dbReference type="ARBA" id="ARBA00023288"/>
    </source>
</evidence>
<accession>A0A1T4RMS8</accession>
<evidence type="ECO:0000256" key="3">
    <source>
        <dbReference type="ARBA" id="ARBA00023139"/>
    </source>
</evidence>
<dbReference type="STRING" id="64969.SAMN02745127_02479"/>
<dbReference type="Pfam" id="PF13525">
    <property type="entry name" value="YfiO"/>
    <property type="match status" value="1"/>
</dbReference>
<dbReference type="SUPFAM" id="SSF48452">
    <property type="entry name" value="TPR-like"/>
    <property type="match status" value="1"/>
</dbReference>
<comment type="similarity">
    <text evidence="6">Belongs to the BamD family.</text>
</comment>
<sequence>MIMRNLVQSLISRVPFTKASLLGIACLSSFVLLSGCAKDRTAEDLAKAERTLYIEAQDSLKGDNYIRGLELLQTLETKYPLGRFSEQAQLEQIYAQFQSQDYETARIAAERFIRLNPRHQHVDYAYYMKGLSAYMAGRYMLEGMELVDISERDLGSTRDAFTDFDTLIKRFPESRYATDARQRMLFIRNVLARNEVFIAKFYIQKGGYLAAINRSRYVLENYPTAPTTADALATLTEAYLHLGMKDLARESLALLKAQYPKHAQLTEKGELKLIKPIGEKSKAPWEALIPDLFS</sequence>
<keyword evidence="1 6" id="KW-0732">Signal</keyword>
<dbReference type="PANTHER" id="PTHR37423">
    <property type="entry name" value="SOLUBLE LYTIC MUREIN TRANSGLYCOSYLASE-RELATED"/>
    <property type="match status" value="1"/>
</dbReference>
<evidence type="ECO:0000256" key="1">
    <source>
        <dbReference type="ARBA" id="ARBA00022729"/>
    </source>
</evidence>
<feature type="domain" description="Outer membrane lipoprotein BamD-like" evidence="7">
    <location>
        <begin position="47"/>
        <end position="251"/>
    </location>
</feature>
<dbReference type="GO" id="GO:1990063">
    <property type="term" value="C:Bam protein complex"/>
    <property type="evidence" value="ECO:0007669"/>
    <property type="project" value="TreeGrafter"/>
</dbReference>
<dbReference type="RefSeq" id="WP_234985292.1">
    <property type="nucleotide sequence ID" value="NZ_FUXG01000018.1"/>
</dbReference>
<dbReference type="HAMAP" id="MF_00922">
    <property type="entry name" value="OM_assembly_BamD"/>
    <property type="match status" value="1"/>
</dbReference>
<name>A0A1T4RMS8_9GAMM</name>
<keyword evidence="2 6" id="KW-0472">Membrane</keyword>
<evidence type="ECO:0000313" key="9">
    <source>
        <dbReference type="Proteomes" id="UP000191418"/>
    </source>
</evidence>
<dbReference type="GO" id="GO:0043165">
    <property type="term" value="P:Gram-negative-bacterium-type cell outer membrane assembly"/>
    <property type="evidence" value="ECO:0007669"/>
    <property type="project" value="UniProtKB-UniRule"/>
</dbReference>
<dbReference type="GO" id="GO:0051205">
    <property type="term" value="P:protein insertion into membrane"/>
    <property type="evidence" value="ECO:0007669"/>
    <property type="project" value="UniProtKB-UniRule"/>
</dbReference>
<keyword evidence="4 6" id="KW-0998">Cell outer membrane</keyword>
<dbReference type="InterPro" id="IPR017689">
    <property type="entry name" value="BamD"/>
</dbReference>
<comment type="function">
    <text evidence="6">Part of the outer membrane protein assembly complex, which is involved in assembly and insertion of beta-barrel proteins into the outer membrane.</text>
</comment>
<dbReference type="CDD" id="cd15830">
    <property type="entry name" value="BamD"/>
    <property type="match status" value="1"/>
</dbReference>
<proteinExistence type="inferred from homology"/>
<dbReference type="AlphaFoldDB" id="A0A1T4RMS8"/>
<dbReference type="NCBIfam" id="TIGR03302">
    <property type="entry name" value="OM_YfiO"/>
    <property type="match status" value="1"/>
</dbReference>
<dbReference type="PANTHER" id="PTHR37423:SF1">
    <property type="entry name" value="OUTER MEMBRANE PROTEIN ASSEMBLY FACTOR BAMD"/>
    <property type="match status" value="1"/>
</dbReference>
<organism evidence="8 9">
    <name type="scientific">Oceanospirillum multiglobuliferum</name>
    <dbReference type="NCBI Taxonomy" id="64969"/>
    <lineage>
        <taxon>Bacteria</taxon>
        <taxon>Pseudomonadati</taxon>
        <taxon>Pseudomonadota</taxon>
        <taxon>Gammaproteobacteria</taxon>
        <taxon>Oceanospirillales</taxon>
        <taxon>Oceanospirillaceae</taxon>
        <taxon>Oceanospirillum</taxon>
    </lineage>
</organism>
<keyword evidence="5" id="KW-0449">Lipoprotein</keyword>
<protein>
    <recommendedName>
        <fullName evidence="6">Outer membrane protein assembly factor BamD</fullName>
    </recommendedName>
</protein>
<evidence type="ECO:0000313" key="8">
    <source>
        <dbReference type="EMBL" id="OPX54768.1"/>
    </source>
</evidence>
<keyword evidence="9" id="KW-1185">Reference proteome</keyword>
<keyword evidence="3" id="KW-0564">Palmitate</keyword>
<dbReference type="Gene3D" id="1.25.40.10">
    <property type="entry name" value="Tetratricopeptide repeat domain"/>
    <property type="match status" value="1"/>
</dbReference>
<comment type="subunit">
    <text evidence="6">Part of the Bam complex.</text>
</comment>
<dbReference type="InterPro" id="IPR039565">
    <property type="entry name" value="BamD-like"/>
</dbReference>
<dbReference type="InterPro" id="IPR011990">
    <property type="entry name" value="TPR-like_helical_dom_sf"/>
</dbReference>
<reference evidence="8 9" key="1">
    <citation type="submission" date="2017-01" db="EMBL/GenBank/DDBJ databases">
        <title>Genome Sequencing of a Marine Spirillum, Oceanospirillum multiglobuliferum ATCC 33336, from Japan.</title>
        <authorList>
            <person name="Carney J.G."/>
            <person name="Trachtenberg A.M."/>
            <person name="Rheaume B.A."/>
            <person name="Linnane J.D."/>
            <person name="Pitts N.L."/>
            <person name="Mykles D.L."/>
            <person name="Maclea K.S."/>
        </authorList>
    </citation>
    <scope>NUCLEOTIDE SEQUENCE [LARGE SCALE GENOMIC DNA]</scope>
    <source>
        <strain evidence="8 9">ATCC 33336</strain>
    </source>
</reference>
<comment type="subcellular location">
    <subcellularLocation>
        <location evidence="6">Cell outer membrane</location>
    </subcellularLocation>
</comment>
<evidence type="ECO:0000256" key="2">
    <source>
        <dbReference type="ARBA" id="ARBA00023136"/>
    </source>
</evidence>
<evidence type="ECO:0000256" key="6">
    <source>
        <dbReference type="HAMAP-Rule" id="MF_00922"/>
    </source>
</evidence>
<dbReference type="EMBL" id="MTSM01000019">
    <property type="protein sequence ID" value="OPX54768.1"/>
    <property type="molecule type" value="Genomic_DNA"/>
</dbReference>
<evidence type="ECO:0000256" key="4">
    <source>
        <dbReference type="ARBA" id="ARBA00023237"/>
    </source>
</evidence>
<gene>
    <name evidence="6" type="primary">bamD</name>
    <name evidence="8" type="ORF">BTE48_12755</name>
</gene>
<dbReference type="Proteomes" id="UP000191418">
    <property type="component" value="Unassembled WGS sequence"/>
</dbReference>